<dbReference type="CDD" id="cd18032">
    <property type="entry name" value="DEXHc_RE_I_III_res"/>
    <property type="match status" value="1"/>
</dbReference>
<dbReference type="SMART" id="SM00490">
    <property type="entry name" value="HELICc"/>
    <property type="match status" value="1"/>
</dbReference>
<dbReference type="InterPro" id="IPR025202">
    <property type="entry name" value="PLD-like_dom"/>
</dbReference>
<dbReference type="Pfam" id="PF04851">
    <property type="entry name" value="ResIII"/>
    <property type="match status" value="1"/>
</dbReference>
<dbReference type="CDD" id="cd09205">
    <property type="entry name" value="PLDc_N_DEXD_b3"/>
    <property type="match status" value="1"/>
</dbReference>
<sequence length="814" mass="94752">MSNVSLYTQNLYQHIRSDIQNSTTIYLLSSFIMESGVKLILDDLREALNQGADVKILTGDYLYITQPKALIKLLELSEYENFELRLWQSSGHSFHPKTYLFKHKEQGALVVGSSNLSRSAFTSGVEWNLRMERSHSTTVFHEALNKFIEMFYSNQTIEINHETIKEYGLTHEQFHAQYPNLNTKWTKQEEIELTLPTVDEVSQLETTTREVESRYREKIPEPRPAQKIALDSLSETVDEGYNKAVVALATGLGKTYLAAFFSKQYSRVLFIAHREEILNQARQSFEHVLEKPGGIYNGTSKEKDKDIIFASVQTLSIQERLESFDPNEFDLIIVDEFHHAAANTYTRVINYFKPEFLLGLTATPERTDGQDVLALCDGNLACEISFIDAIRHGWLSPFQYYGVLDDIDYSEIRWLGTQYDKEQLTIEQLQEDRASYIYQEWLNKRQTRTIGFCSTIKQAEFLAQYFKKQGVEAISLTGQSNKDVRKEVIGQLERLEVEIIFTVDLFNEGVDIPSVDTLLFARPTESLVVFTQQVGRGLRTLANKDYCVIIDLIGNYRNAETKLMMFNDSKQPGKTSQLSIEPVVPTSCSFNLETEVINLIEELKRKASPLKEKIYLDYLDTKKQLGRRPSYKEAHLSATMESKLYKTKFGGYFAFLKEFDELSSHEEEVFNKHFHWLSKVEKETMSKSYKMVILQYLLEKGSEEWTNPITPKEVAPYFHNFYMEKNYRKHIDFSDKANQKLWEYDERKVSNLIAKMPMTKWTTGNDNLATFDDAMFQFNIDIDGKDEQILFKMTREICDYKMHTYFERRMDRNQ</sequence>
<reference evidence="4" key="1">
    <citation type="journal article" date="2019" name="Int. J. Syst. Evol. Microbiol.">
        <title>The Global Catalogue of Microorganisms (GCM) 10K type strain sequencing project: providing services to taxonomists for standard genome sequencing and annotation.</title>
        <authorList>
            <consortium name="The Broad Institute Genomics Platform"/>
            <consortium name="The Broad Institute Genome Sequencing Center for Infectious Disease"/>
            <person name="Wu L."/>
            <person name="Ma J."/>
        </authorList>
    </citation>
    <scope>NUCLEOTIDE SEQUENCE [LARGE SCALE GENOMIC DNA]</scope>
    <source>
        <strain evidence="4">JCM 14193</strain>
    </source>
</reference>
<dbReference type="SUPFAM" id="SSF52540">
    <property type="entry name" value="P-loop containing nucleoside triphosphate hydrolases"/>
    <property type="match status" value="1"/>
</dbReference>
<dbReference type="PROSITE" id="PS51192">
    <property type="entry name" value="HELICASE_ATP_BIND_1"/>
    <property type="match status" value="1"/>
</dbReference>
<dbReference type="CDD" id="cd18799">
    <property type="entry name" value="SF2_C_EcoAI-like"/>
    <property type="match status" value="1"/>
</dbReference>
<evidence type="ECO:0000313" key="4">
    <source>
        <dbReference type="Proteomes" id="UP001500740"/>
    </source>
</evidence>
<dbReference type="InterPro" id="IPR027417">
    <property type="entry name" value="P-loop_NTPase"/>
</dbReference>
<dbReference type="InterPro" id="IPR001650">
    <property type="entry name" value="Helicase_C-like"/>
</dbReference>
<name>A0ABP3JXI3_9BACI</name>
<keyword evidence="3" id="KW-0547">Nucleotide-binding</keyword>
<dbReference type="PANTHER" id="PTHR47396">
    <property type="entry name" value="TYPE I RESTRICTION ENZYME ECOKI R PROTEIN"/>
    <property type="match status" value="1"/>
</dbReference>
<dbReference type="Gene3D" id="3.40.50.300">
    <property type="entry name" value="P-loop containing nucleotide triphosphate hydrolases"/>
    <property type="match status" value="2"/>
</dbReference>
<dbReference type="Gene3D" id="3.30.870.10">
    <property type="entry name" value="Endonuclease Chain A"/>
    <property type="match status" value="1"/>
</dbReference>
<dbReference type="Pfam" id="PF13091">
    <property type="entry name" value="PLDc_2"/>
    <property type="match status" value="1"/>
</dbReference>
<evidence type="ECO:0000313" key="3">
    <source>
        <dbReference type="EMBL" id="GAA0466288.1"/>
    </source>
</evidence>
<dbReference type="InterPro" id="IPR050742">
    <property type="entry name" value="Helicase_Restrict-Modif_Enz"/>
</dbReference>
<dbReference type="PANTHER" id="PTHR47396:SF1">
    <property type="entry name" value="ATP-DEPENDENT HELICASE IRC3-RELATED"/>
    <property type="match status" value="1"/>
</dbReference>
<feature type="domain" description="Helicase ATP-binding" evidence="1">
    <location>
        <begin position="235"/>
        <end position="368"/>
    </location>
</feature>
<accession>A0ABP3JXI3</accession>
<evidence type="ECO:0000259" key="2">
    <source>
        <dbReference type="PROSITE" id="PS51194"/>
    </source>
</evidence>
<keyword evidence="4" id="KW-1185">Reference proteome</keyword>
<dbReference type="Proteomes" id="UP001500740">
    <property type="component" value="Unassembled WGS sequence"/>
</dbReference>
<dbReference type="InterPro" id="IPR006935">
    <property type="entry name" value="Helicase/UvrB_N"/>
</dbReference>
<dbReference type="SMART" id="SM00487">
    <property type="entry name" value="DEXDc"/>
    <property type="match status" value="1"/>
</dbReference>
<dbReference type="EMBL" id="BAAACZ010000018">
    <property type="protein sequence ID" value="GAA0466288.1"/>
    <property type="molecule type" value="Genomic_DNA"/>
</dbReference>
<organism evidence="3 4">
    <name type="scientific">Alkalibacillus silvisoli</name>
    <dbReference type="NCBI Taxonomy" id="392823"/>
    <lineage>
        <taxon>Bacteria</taxon>
        <taxon>Bacillati</taxon>
        <taxon>Bacillota</taxon>
        <taxon>Bacilli</taxon>
        <taxon>Bacillales</taxon>
        <taxon>Bacillaceae</taxon>
        <taxon>Alkalibacillus</taxon>
    </lineage>
</organism>
<keyword evidence="3" id="KW-0067">ATP-binding</keyword>
<protein>
    <submittedName>
        <fullName evidence="3">DEAD/DEAH box helicase family protein</fullName>
    </submittedName>
</protein>
<proteinExistence type="predicted"/>
<keyword evidence="3" id="KW-0378">Hydrolase</keyword>
<dbReference type="PROSITE" id="PS51194">
    <property type="entry name" value="HELICASE_CTER"/>
    <property type="match status" value="1"/>
</dbReference>
<gene>
    <name evidence="3" type="ORF">GCM10008935_22730</name>
</gene>
<dbReference type="InterPro" id="IPR014001">
    <property type="entry name" value="Helicase_ATP-bd"/>
</dbReference>
<dbReference type="SUPFAM" id="SSF56024">
    <property type="entry name" value="Phospholipase D/nuclease"/>
    <property type="match status" value="1"/>
</dbReference>
<keyword evidence="3" id="KW-0347">Helicase</keyword>
<feature type="domain" description="Helicase C-terminal" evidence="2">
    <location>
        <begin position="420"/>
        <end position="581"/>
    </location>
</feature>
<dbReference type="GO" id="GO:0004386">
    <property type="term" value="F:helicase activity"/>
    <property type="evidence" value="ECO:0007669"/>
    <property type="project" value="UniProtKB-KW"/>
</dbReference>
<dbReference type="Pfam" id="PF00271">
    <property type="entry name" value="Helicase_C"/>
    <property type="match status" value="1"/>
</dbReference>
<evidence type="ECO:0000259" key="1">
    <source>
        <dbReference type="PROSITE" id="PS51192"/>
    </source>
</evidence>
<dbReference type="RefSeq" id="WP_343783670.1">
    <property type="nucleotide sequence ID" value="NZ_BAAACZ010000018.1"/>
</dbReference>
<comment type="caution">
    <text evidence="3">The sequence shown here is derived from an EMBL/GenBank/DDBJ whole genome shotgun (WGS) entry which is preliminary data.</text>
</comment>